<sequence>MIARVCLLSFVSLIVLAAIDGQRRTRQTNEDANRFCSWLKGNKLRNCLSHPLLGLSAREGVEEALKECRSHFTDRRWNCSGLTIADVFQNERMLKADNRESSYLQAVSSAGVAHQITRDCSKGTRDECGCDNRPQGRGTAPGELSWEWGGCSDDFRYGIQFSKNFMDPSRSSEKSLSYYVRRHNNDAGRRVIISKMDKTCKCHGVSGSCTVKVCWRTMPKMKAIATELRRKYEHAIKVKLNRNKTKLTRLSRGRRGRKSNKRNSNRRPSSSSLVYAEDSPDFCKPDSRYGILGTHGRSCNKTSTGTAGCSQMCCGRGYNTVNRLDDVKCNCQFIWCCHVKCDWCKKEWVQHTCKGD</sequence>
<dbReference type="InterPro" id="IPR018161">
    <property type="entry name" value="Wnt_CS"/>
</dbReference>
<keyword evidence="3 10" id="KW-0217">Developmental protein</keyword>
<keyword evidence="8" id="KW-0325">Glycoprotein</keyword>
<evidence type="ECO:0000256" key="11">
    <source>
        <dbReference type="SAM" id="MobiDB-lite"/>
    </source>
</evidence>
<accession>A0ABN8M0C4</accession>
<dbReference type="Pfam" id="PF00110">
    <property type="entry name" value="wnt"/>
    <property type="match status" value="1"/>
</dbReference>
<keyword evidence="7" id="KW-1015">Disulfide bond</keyword>
<evidence type="ECO:0000256" key="4">
    <source>
        <dbReference type="ARBA" id="ARBA00022525"/>
    </source>
</evidence>
<evidence type="ECO:0000256" key="1">
    <source>
        <dbReference type="ARBA" id="ARBA00004498"/>
    </source>
</evidence>
<keyword evidence="9" id="KW-0449">Lipoprotein</keyword>
<dbReference type="PANTHER" id="PTHR12027:SF101">
    <property type="entry name" value="PROTEIN WNT-4"/>
    <property type="match status" value="1"/>
</dbReference>
<reference evidence="13 14" key="1">
    <citation type="submission" date="2022-05" db="EMBL/GenBank/DDBJ databases">
        <authorList>
            <consortium name="Genoscope - CEA"/>
            <person name="William W."/>
        </authorList>
    </citation>
    <scope>NUCLEOTIDE SEQUENCE [LARGE SCALE GENOMIC DNA]</scope>
</reference>
<evidence type="ECO:0000256" key="7">
    <source>
        <dbReference type="ARBA" id="ARBA00023157"/>
    </source>
</evidence>
<gene>
    <name evidence="13" type="ORF">PEVE_00010255</name>
</gene>
<proteinExistence type="inferred from homology"/>
<feature type="chain" id="PRO_5046572771" description="Protein Wnt" evidence="12">
    <location>
        <begin position="22"/>
        <end position="356"/>
    </location>
</feature>
<evidence type="ECO:0000256" key="6">
    <source>
        <dbReference type="ARBA" id="ARBA00022687"/>
    </source>
</evidence>
<dbReference type="EMBL" id="CALNXI010000172">
    <property type="protein sequence ID" value="CAH3021176.1"/>
    <property type="molecule type" value="Genomic_DNA"/>
</dbReference>
<keyword evidence="6 10" id="KW-0879">Wnt signaling pathway</keyword>
<dbReference type="PANTHER" id="PTHR12027">
    <property type="entry name" value="WNT RELATED"/>
    <property type="match status" value="1"/>
</dbReference>
<dbReference type="Proteomes" id="UP001159427">
    <property type="component" value="Unassembled WGS sequence"/>
</dbReference>
<comment type="caution">
    <text evidence="13">The sequence shown here is derived from an EMBL/GenBank/DDBJ whole genome shotgun (WGS) entry which is preliminary data.</text>
</comment>
<keyword evidence="4" id="KW-0964">Secreted</keyword>
<keyword evidence="5" id="KW-0272">Extracellular matrix</keyword>
<evidence type="ECO:0000256" key="10">
    <source>
        <dbReference type="RuleBase" id="RU003500"/>
    </source>
</evidence>
<dbReference type="InterPro" id="IPR043158">
    <property type="entry name" value="Wnt_C"/>
</dbReference>
<protein>
    <recommendedName>
        <fullName evidence="10">Protein Wnt</fullName>
    </recommendedName>
</protein>
<evidence type="ECO:0000256" key="5">
    <source>
        <dbReference type="ARBA" id="ARBA00022530"/>
    </source>
</evidence>
<dbReference type="PRINTS" id="PR01349">
    <property type="entry name" value="WNTPROTEIN"/>
</dbReference>
<dbReference type="Gene3D" id="3.30.2460.20">
    <property type="match status" value="1"/>
</dbReference>
<name>A0ABN8M0C4_9CNID</name>
<dbReference type="SMART" id="SM00097">
    <property type="entry name" value="WNT1"/>
    <property type="match status" value="1"/>
</dbReference>
<evidence type="ECO:0000256" key="8">
    <source>
        <dbReference type="ARBA" id="ARBA00023180"/>
    </source>
</evidence>
<keyword evidence="12" id="KW-0732">Signal</keyword>
<evidence type="ECO:0000256" key="2">
    <source>
        <dbReference type="ARBA" id="ARBA00005683"/>
    </source>
</evidence>
<comment type="similarity">
    <text evidence="2 10">Belongs to the Wnt family.</text>
</comment>
<evidence type="ECO:0000256" key="3">
    <source>
        <dbReference type="ARBA" id="ARBA00022473"/>
    </source>
</evidence>
<evidence type="ECO:0000256" key="12">
    <source>
        <dbReference type="SAM" id="SignalP"/>
    </source>
</evidence>
<feature type="region of interest" description="Disordered" evidence="11">
    <location>
        <begin position="244"/>
        <end position="277"/>
    </location>
</feature>
<comment type="function">
    <text evidence="10">Ligand for members of the frizzled family of seven transmembrane receptors.</text>
</comment>
<dbReference type="InterPro" id="IPR005817">
    <property type="entry name" value="Wnt"/>
</dbReference>
<feature type="signal peptide" evidence="12">
    <location>
        <begin position="1"/>
        <end position="21"/>
    </location>
</feature>
<feature type="compositionally biased region" description="Basic residues" evidence="11">
    <location>
        <begin position="244"/>
        <end position="265"/>
    </location>
</feature>
<dbReference type="PROSITE" id="PS00246">
    <property type="entry name" value="WNT1"/>
    <property type="match status" value="1"/>
</dbReference>
<evidence type="ECO:0000256" key="9">
    <source>
        <dbReference type="ARBA" id="ARBA00023288"/>
    </source>
</evidence>
<comment type="subcellular location">
    <subcellularLocation>
        <location evidence="1 10">Secreted</location>
        <location evidence="1 10">Extracellular space</location>
        <location evidence="1 10">Extracellular matrix</location>
    </subcellularLocation>
</comment>
<organism evidence="13 14">
    <name type="scientific">Porites evermanni</name>
    <dbReference type="NCBI Taxonomy" id="104178"/>
    <lineage>
        <taxon>Eukaryota</taxon>
        <taxon>Metazoa</taxon>
        <taxon>Cnidaria</taxon>
        <taxon>Anthozoa</taxon>
        <taxon>Hexacorallia</taxon>
        <taxon>Scleractinia</taxon>
        <taxon>Fungiina</taxon>
        <taxon>Poritidae</taxon>
        <taxon>Porites</taxon>
    </lineage>
</organism>
<evidence type="ECO:0000313" key="13">
    <source>
        <dbReference type="EMBL" id="CAH3021176.1"/>
    </source>
</evidence>
<keyword evidence="14" id="KW-1185">Reference proteome</keyword>
<evidence type="ECO:0000313" key="14">
    <source>
        <dbReference type="Proteomes" id="UP001159427"/>
    </source>
</evidence>